<protein>
    <submittedName>
        <fullName evidence="7">MFS transporter</fullName>
    </submittedName>
</protein>
<evidence type="ECO:0000256" key="2">
    <source>
        <dbReference type="ARBA" id="ARBA00022692"/>
    </source>
</evidence>
<evidence type="ECO:0000313" key="8">
    <source>
        <dbReference type="Proteomes" id="UP000290958"/>
    </source>
</evidence>
<evidence type="ECO:0000256" key="1">
    <source>
        <dbReference type="ARBA" id="ARBA00004141"/>
    </source>
</evidence>
<feature type="domain" description="Major facilitator superfamily (MFS) profile" evidence="6">
    <location>
        <begin position="27"/>
        <end position="432"/>
    </location>
</feature>
<dbReference type="InterPro" id="IPR020846">
    <property type="entry name" value="MFS_dom"/>
</dbReference>
<feature type="transmembrane region" description="Helical" evidence="5">
    <location>
        <begin position="23"/>
        <end position="43"/>
    </location>
</feature>
<comment type="subcellular location">
    <subcellularLocation>
        <location evidence="1">Membrane</location>
        <topology evidence="1">Multi-pass membrane protein</topology>
    </subcellularLocation>
</comment>
<feature type="transmembrane region" description="Helical" evidence="5">
    <location>
        <begin position="152"/>
        <end position="173"/>
    </location>
</feature>
<dbReference type="GO" id="GO:0005886">
    <property type="term" value="C:plasma membrane"/>
    <property type="evidence" value="ECO:0007669"/>
    <property type="project" value="TreeGrafter"/>
</dbReference>
<feature type="transmembrane region" description="Helical" evidence="5">
    <location>
        <begin position="179"/>
        <end position="201"/>
    </location>
</feature>
<dbReference type="InterPro" id="IPR011701">
    <property type="entry name" value="MFS"/>
</dbReference>
<dbReference type="AlphaFoldDB" id="A0A4Q1KFR3"/>
<dbReference type="EMBL" id="SBKP01000008">
    <property type="protein sequence ID" value="RXR28528.1"/>
    <property type="molecule type" value="Genomic_DNA"/>
</dbReference>
<feature type="transmembrane region" description="Helical" evidence="5">
    <location>
        <begin position="92"/>
        <end position="114"/>
    </location>
</feature>
<dbReference type="Proteomes" id="UP000290958">
    <property type="component" value="Unassembled WGS sequence"/>
</dbReference>
<evidence type="ECO:0000256" key="4">
    <source>
        <dbReference type="ARBA" id="ARBA00023136"/>
    </source>
</evidence>
<evidence type="ECO:0000313" key="7">
    <source>
        <dbReference type="EMBL" id="RXR28528.1"/>
    </source>
</evidence>
<dbReference type="PANTHER" id="PTHR23508">
    <property type="entry name" value="CARBOXYLIC ACID TRANSPORTER PROTEIN HOMOLOG"/>
    <property type="match status" value="1"/>
</dbReference>
<dbReference type="PROSITE" id="PS00217">
    <property type="entry name" value="SUGAR_TRANSPORT_2"/>
    <property type="match status" value="1"/>
</dbReference>
<keyword evidence="8" id="KW-1185">Reference proteome</keyword>
<keyword evidence="3 5" id="KW-1133">Transmembrane helix</keyword>
<feature type="transmembrane region" description="Helical" evidence="5">
    <location>
        <begin position="384"/>
        <end position="409"/>
    </location>
</feature>
<dbReference type="PROSITE" id="PS50850">
    <property type="entry name" value="MFS"/>
    <property type="match status" value="1"/>
</dbReference>
<dbReference type="Pfam" id="PF07690">
    <property type="entry name" value="MFS_1"/>
    <property type="match status" value="1"/>
</dbReference>
<feature type="transmembrane region" description="Helical" evidence="5">
    <location>
        <begin position="324"/>
        <end position="343"/>
    </location>
</feature>
<dbReference type="Gene3D" id="1.20.1250.20">
    <property type="entry name" value="MFS general substrate transporter like domains"/>
    <property type="match status" value="1"/>
</dbReference>
<feature type="transmembrane region" description="Helical" evidence="5">
    <location>
        <begin position="63"/>
        <end position="85"/>
    </location>
</feature>
<feature type="transmembrane region" description="Helical" evidence="5">
    <location>
        <begin position="120"/>
        <end position="140"/>
    </location>
</feature>
<accession>A0A4Q1KFR3</accession>
<evidence type="ECO:0000259" key="6">
    <source>
        <dbReference type="PROSITE" id="PS50850"/>
    </source>
</evidence>
<feature type="transmembrane region" description="Helical" evidence="5">
    <location>
        <begin position="349"/>
        <end position="372"/>
    </location>
</feature>
<dbReference type="PANTHER" id="PTHR23508:SF10">
    <property type="entry name" value="CARBOXYLIC ACID TRANSPORTER PROTEIN HOMOLOG"/>
    <property type="match status" value="1"/>
</dbReference>
<evidence type="ECO:0000256" key="5">
    <source>
        <dbReference type="SAM" id="Phobius"/>
    </source>
</evidence>
<evidence type="ECO:0000256" key="3">
    <source>
        <dbReference type="ARBA" id="ARBA00022989"/>
    </source>
</evidence>
<keyword evidence="2 5" id="KW-0812">Transmembrane</keyword>
<reference evidence="8" key="1">
    <citation type="submission" date="2019-01" db="EMBL/GenBank/DDBJ databases">
        <title>Cytophagaceae bacterium strain CAR-16.</title>
        <authorList>
            <person name="Chen W.-M."/>
        </authorList>
    </citation>
    <scope>NUCLEOTIDE SEQUENCE [LARGE SCALE GENOMIC DNA]</scope>
    <source>
        <strain evidence="8">CHR27</strain>
    </source>
</reference>
<dbReference type="InterPro" id="IPR036259">
    <property type="entry name" value="MFS_trans_sf"/>
</dbReference>
<gene>
    <name evidence="7" type="ORF">EQG66_09020</name>
</gene>
<dbReference type="GO" id="GO:0046943">
    <property type="term" value="F:carboxylic acid transmembrane transporter activity"/>
    <property type="evidence" value="ECO:0007669"/>
    <property type="project" value="TreeGrafter"/>
</dbReference>
<sequence>MTGGLGIVNDVQKLLDETPMSRAQWTAVAIIGLLSALDGYDVLAMTFAAPGVSKEFGIDKAELGIALSSGLAGMALGSFFVAPLGDRYGRRFVVLFSLVLMGVGMLMSAFAGSVATLSGWRIFTGIGIGALIPVIAPLAAEFANSQHRRFAMAVMSVGYPLGGTLGGLAAAALLQHFSWHIIFLIGAGAALLLLAASLLWLPEPPAFLLAKRPTNALDKLNDFLRRCGKPPVSSLPAPAALLKSASSYAEIFGPSRRADTISITAVNVLFMTSVYYILSWMPQLVADIGHSASFATLASAMAACAGVVASLALGIWGKFIPLRWLVVCQTTGLAAAIVAFGLASHGVAVLLMLAALVGTFLYTSILGLYSAIVETFDPDVRSTGVGFVMGAGRIGAAITPAVAGALFQAGMGRESVSAVLSLGALMAAGIMI</sequence>
<feature type="transmembrane region" description="Helical" evidence="5">
    <location>
        <begin position="293"/>
        <end position="317"/>
    </location>
</feature>
<proteinExistence type="predicted"/>
<dbReference type="SUPFAM" id="SSF103473">
    <property type="entry name" value="MFS general substrate transporter"/>
    <property type="match status" value="1"/>
</dbReference>
<keyword evidence="4 5" id="KW-0472">Membrane</keyword>
<dbReference type="OrthoDB" id="9784658at2"/>
<comment type="caution">
    <text evidence="7">The sequence shown here is derived from an EMBL/GenBank/DDBJ whole genome shotgun (WGS) entry which is preliminary data.</text>
</comment>
<dbReference type="InterPro" id="IPR005829">
    <property type="entry name" value="Sugar_transporter_CS"/>
</dbReference>
<name>A0A4Q1KFR3_9SPHN</name>
<feature type="transmembrane region" description="Helical" evidence="5">
    <location>
        <begin position="261"/>
        <end position="281"/>
    </location>
</feature>
<organism evidence="7 8">
    <name type="scientific">Sphingobium fluviale</name>
    <dbReference type="NCBI Taxonomy" id="2506423"/>
    <lineage>
        <taxon>Bacteria</taxon>
        <taxon>Pseudomonadati</taxon>
        <taxon>Pseudomonadota</taxon>
        <taxon>Alphaproteobacteria</taxon>
        <taxon>Sphingomonadales</taxon>
        <taxon>Sphingomonadaceae</taxon>
        <taxon>Sphingobium</taxon>
    </lineage>
</organism>